<gene>
    <name evidence="3" type="ORF">GS597_01630</name>
</gene>
<dbReference type="SUPFAM" id="SSF53041">
    <property type="entry name" value="Resolvase-like"/>
    <property type="match status" value="1"/>
</dbReference>
<dbReference type="GO" id="GO:0000150">
    <property type="term" value="F:DNA strand exchange activity"/>
    <property type="evidence" value="ECO:0007669"/>
    <property type="project" value="InterPro"/>
</dbReference>
<feature type="domain" description="Recombinase" evidence="2">
    <location>
        <begin position="139"/>
        <end position="239"/>
    </location>
</feature>
<dbReference type="Pfam" id="PF07508">
    <property type="entry name" value="Recombinase"/>
    <property type="match status" value="1"/>
</dbReference>
<dbReference type="Proteomes" id="UP000607397">
    <property type="component" value="Unassembled WGS sequence"/>
</dbReference>
<dbReference type="InterPro" id="IPR006119">
    <property type="entry name" value="Resolv_N"/>
</dbReference>
<evidence type="ECO:0000313" key="3">
    <source>
        <dbReference type="EMBL" id="NCJ05236.1"/>
    </source>
</evidence>
<dbReference type="Gene3D" id="3.40.50.1390">
    <property type="entry name" value="Resolvase, N-terminal catalytic domain"/>
    <property type="match status" value="1"/>
</dbReference>
<comment type="caution">
    <text evidence="3">The sequence shown here is derived from an EMBL/GenBank/DDBJ whole genome shotgun (WGS) entry which is preliminary data.</text>
</comment>
<name>A0A8K1ZW55_9CYAN</name>
<protein>
    <submittedName>
        <fullName evidence="3">Recombinase family protein</fullName>
    </submittedName>
</protein>
<evidence type="ECO:0000313" key="4">
    <source>
        <dbReference type="Proteomes" id="UP000607397"/>
    </source>
</evidence>
<dbReference type="AlphaFoldDB" id="A0A8K1ZW55"/>
<dbReference type="InterPro" id="IPR036162">
    <property type="entry name" value="Resolvase-like_N_sf"/>
</dbReference>
<dbReference type="PROSITE" id="PS51737">
    <property type="entry name" value="RECOMBINASE_DNA_BIND"/>
    <property type="match status" value="1"/>
</dbReference>
<dbReference type="InterPro" id="IPR050639">
    <property type="entry name" value="SSR_resolvase"/>
</dbReference>
<evidence type="ECO:0000259" key="2">
    <source>
        <dbReference type="PROSITE" id="PS51737"/>
    </source>
</evidence>
<accession>A0A8K1ZW55</accession>
<dbReference type="PANTHER" id="PTHR30461">
    <property type="entry name" value="DNA-INVERTASE FROM LAMBDOID PROPHAGE"/>
    <property type="match status" value="1"/>
</dbReference>
<dbReference type="EMBL" id="WVIC01000002">
    <property type="protein sequence ID" value="NCJ05236.1"/>
    <property type="molecule type" value="Genomic_DNA"/>
</dbReference>
<dbReference type="RefSeq" id="WP_161823714.1">
    <property type="nucleotide sequence ID" value="NZ_WVIC01000002.1"/>
</dbReference>
<proteinExistence type="inferred from homology"/>
<evidence type="ECO:0000256" key="1">
    <source>
        <dbReference type="ARBA" id="ARBA00009913"/>
    </source>
</evidence>
<dbReference type="Gene3D" id="3.90.1750.20">
    <property type="entry name" value="Putative Large Serine Recombinase, Chain B, Domain 2"/>
    <property type="match status" value="1"/>
</dbReference>
<keyword evidence="4" id="KW-1185">Reference proteome</keyword>
<dbReference type="InterPro" id="IPR011109">
    <property type="entry name" value="DNA_bind_recombinase_dom"/>
</dbReference>
<dbReference type="Pfam" id="PF00239">
    <property type="entry name" value="Resolvase"/>
    <property type="match status" value="1"/>
</dbReference>
<comment type="similarity">
    <text evidence="1">Belongs to the site-specific recombinase resolvase family.</text>
</comment>
<dbReference type="InterPro" id="IPR038109">
    <property type="entry name" value="DNA_bind_recomb_sf"/>
</dbReference>
<dbReference type="PANTHER" id="PTHR30461:SF26">
    <property type="entry name" value="RESOLVASE HOMOLOG YNEB"/>
    <property type="match status" value="1"/>
</dbReference>
<dbReference type="SMART" id="SM00857">
    <property type="entry name" value="Resolvase"/>
    <property type="match status" value="1"/>
</dbReference>
<organism evidence="3 4">
    <name type="scientific">Petrachloros mirabilis ULC683</name>
    <dbReference type="NCBI Taxonomy" id="2781853"/>
    <lineage>
        <taxon>Bacteria</taxon>
        <taxon>Bacillati</taxon>
        <taxon>Cyanobacteriota</taxon>
        <taxon>Cyanophyceae</taxon>
        <taxon>Synechococcales</taxon>
        <taxon>Petrachlorosaceae</taxon>
        <taxon>Petrachloros</taxon>
        <taxon>Petrachloros mirabilis</taxon>
    </lineage>
</organism>
<reference evidence="3" key="1">
    <citation type="submission" date="2019-12" db="EMBL/GenBank/DDBJ databases">
        <title>High-Quality draft genome sequences of three cyanobacteria isolated from the limestone walls of the Old Cathedral of Coimbra.</title>
        <authorList>
            <person name="Tiago I."/>
            <person name="Soares F."/>
            <person name="Portugal A."/>
        </authorList>
    </citation>
    <scope>NUCLEOTIDE SEQUENCE [LARGE SCALE GENOMIC DNA]</scope>
    <source>
        <strain evidence="3">C</strain>
    </source>
</reference>
<dbReference type="GO" id="GO:0003677">
    <property type="term" value="F:DNA binding"/>
    <property type="evidence" value="ECO:0007669"/>
    <property type="project" value="InterPro"/>
</dbReference>
<sequence length="432" mass="48870">MSAIAYLYQDPTWEAPLESYIWGWEVAQVYQDLDVKRPQLQTLLADVQKNPPTHLLLRRLEELGETLSEVTEVLKGLESQGVCVLVIEQGYQTGTASASPAPQLMSILSAVQLEQRSRQIRHGHAVNRLKGLPPPGKAPFGYRRGKDRYVIDRSVAPMVKDFFEHFLLYGSLRGAVRHLAQKHGKSISASTGQRWLTHPAYRGDLQFGSQEIIRDAHMPLISRTEAAQVDRLLRRNRRMAPRTASAPRSLAGLVTCAQCHSAMTITQVSVPRRAQTYLYLRPRQCPAQPKCRALPYQSVLDRVIAEICIQLPAAVAQWHPASNGLKPDLEQAIAAKQAVLRQLPELIEAQILDSATANLRAYTLKTEIARLTQKLAELPPINLKETAQAVSIPQFWADLSEPERRFFFREFIENIQLSRTERDWFVHLKLIF</sequence>